<gene>
    <name evidence="2" type="ORF">METZ01_LOCUS74422</name>
</gene>
<dbReference type="EMBL" id="UINC01005475">
    <property type="protein sequence ID" value="SVA21568.1"/>
    <property type="molecule type" value="Genomic_DNA"/>
</dbReference>
<feature type="domain" description="Ketoreductase" evidence="1">
    <location>
        <begin position="2"/>
        <end position="155"/>
    </location>
</feature>
<dbReference type="PANTHER" id="PTHR43245:SF53">
    <property type="entry name" value="EPIMERASE-RELATED"/>
    <property type="match status" value="1"/>
</dbReference>
<dbReference type="Gene3D" id="3.40.50.720">
    <property type="entry name" value="NAD(P)-binding Rossmann-like Domain"/>
    <property type="match status" value="1"/>
</dbReference>
<accession>A0A381U1P9</accession>
<name>A0A381U1P9_9ZZZZ</name>
<dbReference type="InterPro" id="IPR050177">
    <property type="entry name" value="Lipid_A_modif_metabolic_enz"/>
</dbReference>
<proteinExistence type="predicted"/>
<dbReference type="InterPro" id="IPR057326">
    <property type="entry name" value="KR_dom"/>
</dbReference>
<dbReference type="AlphaFoldDB" id="A0A381U1P9"/>
<evidence type="ECO:0000313" key="2">
    <source>
        <dbReference type="EMBL" id="SVA21568.1"/>
    </source>
</evidence>
<dbReference type="SUPFAM" id="SSF51735">
    <property type="entry name" value="NAD(P)-binding Rossmann-fold domains"/>
    <property type="match status" value="1"/>
</dbReference>
<dbReference type="InterPro" id="IPR036291">
    <property type="entry name" value="NAD(P)-bd_dom_sf"/>
</dbReference>
<dbReference type="PANTHER" id="PTHR43245">
    <property type="entry name" value="BIFUNCTIONAL POLYMYXIN RESISTANCE PROTEIN ARNA"/>
    <property type="match status" value="1"/>
</dbReference>
<reference evidence="2" key="1">
    <citation type="submission" date="2018-05" db="EMBL/GenBank/DDBJ databases">
        <authorList>
            <person name="Lanie J.A."/>
            <person name="Ng W.-L."/>
            <person name="Kazmierczak K.M."/>
            <person name="Andrzejewski T.M."/>
            <person name="Davidsen T.M."/>
            <person name="Wayne K.J."/>
            <person name="Tettelin H."/>
            <person name="Glass J.I."/>
            <person name="Rusch D."/>
            <person name="Podicherti R."/>
            <person name="Tsui H.-C.T."/>
            <person name="Winkler M.E."/>
        </authorList>
    </citation>
    <scope>NUCLEOTIDE SEQUENCE</scope>
</reference>
<evidence type="ECO:0000259" key="1">
    <source>
        <dbReference type="SMART" id="SM00822"/>
    </source>
</evidence>
<dbReference type="SMART" id="SM00822">
    <property type="entry name" value="PKS_KR"/>
    <property type="match status" value="1"/>
</dbReference>
<protein>
    <recommendedName>
        <fullName evidence="1">Ketoreductase domain-containing protein</fullName>
    </recommendedName>
</protein>
<dbReference type="Pfam" id="PF01370">
    <property type="entry name" value="Epimerase"/>
    <property type="match status" value="1"/>
</dbReference>
<sequence>MGSVLITGGAGFIGLALARYCASRGDEVILVDNLFKNAGKHDADLTGVLEGDRVTFLEADMTSPMDDVPLPSRLDIVYHLAAINGTRLFYEMPYEVARTNLLVTLSLLQRLETISIGRLVYTSTSEVYSGCEQLDLLKIPTDESVPVAFPQPTDRRYSYATSKFAGEFLCLHWGSHRSVPTSVIRYHNVYGPRMGQKHVIPEFIVRASSGEDPFTIYGGVETRAFCYVDDAIEATCLVGECANADQEIVHVGNAREEIAIRDLAQLVTKRLGKFPKFVEGGRRSSSVLRRCPDVSKLDKLTGFKARVMLDEGLTHTIRFYANR</sequence>
<dbReference type="InterPro" id="IPR001509">
    <property type="entry name" value="Epimerase_deHydtase"/>
</dbReference>
<organism evidence="2">
    <name type="scientific">marine metagenome</name>
    <dbReference type="NCBI Taxonomy" id="408172"/>
    <lineage>
        <taxon>unclassified sequences</taxon>
        <taxon>metagenomes</taxon>
        <taxon>ecological metagenomes</taxon>
    </lineage>
</organism>